<dbReference type="Pfam" id="PF06089">
    <property type="entry name" value="Asparaginase_II"/>
    <property type="match status" value="1"/>
</dbReference>
<name>A0A249KAM7_9ACTN</name>
<dbReference type="PANTHER" id="PTHR42110:SF1">
    <property type="entry name" value="L-ASPARAGINASE, PUTATIVE (AFU_ORTHOLOGUE AFUA_3G11890)-RELATED"/>
    <property type="match status" value="1"/>
</dbReference>
<proteinExistence type="predicted"/>
<gene>
    <name evidence="1" type="ORF">B1s21160_05635</name>
</gene>
<dbReference type="RefSeq" id="WP_095672751.1">
    <property type="nucleotide sequence ID" value="NZ_CP016771.1"/>
</dbReference>
<keyword evidence="2" id="KW-1185">Reference proteome</keyword>
<evidence type="ECO:0000313" key="1">
    <source>
        <dbReference type="EMBL" id="ASY13779.1"/>
    </source>
</evidence>
<protein>
    <submittedName>
        <fullName evidence="1">L-asparaginase II</fullName>
    </submittedName>
</protein>
<dbReference type="InterPro" id="IPR010349">
    <property type="entry name" value="Asparaginase_II"/>
</dbReference>
<dbReference type="Proteomes" id="UP000217171">
    <property type="component" value="Chromosome"/>
</dbReference>
<dbReference type="EMBL" id="CP016771">
    <property type="protein sequence ID" value="ASY13779.1"/>
    <property type="molecule type" value="Genomic_DNA"/>
</dbReference>
<dbReference type="KEGG" id="nhi:B1s21160_05635"/>
<organism evidence="1 2">
    <name type="scientific">Candidatus Nanopelagicus hibericus</name>
    <dbReference type="NCBI Taxonomy" id="1884915"/>
    <lineage>
        <taxon>Bacteria</taxon>
        <taxon>Bacillati</taxon>
        <taxon>Actinomycetota</taxon>
        <taxon>Actinomycetes</taxon>
        <taxon>Candidatus Nanopelagicales</taxon>
        <taxon>Candidatus Nanopelagicaceae</taxon>
        <taxon>Candidatus Nanopelagicus</taxon>
    </lineage>
</organism>
<sequence length="317" mass="34240">MKDNQKINEKFAGEVLAKVSRGDLVESLHLGHLIVLNADGSTYLSKGSPDLPIYPRSAIKSLQAAAMLKAGLKVEENELAIICASHSGSQSHIDLVTKMLTSRGLSTSQLKNAVDKPLGEKEKITWGDKAPSQLAQNCSGKHAGILMTCQQNGWDMKTYLDLDHPLQVAIKNEIEELSGEKVSATSVDGCGAPLFAISLIGLAKAISNLVKSKEDPYQQIFSVCMKYPELVAGDGRLTTRMMRAVPGLFMKEGAEGVQVCALSDGRVIAIKIIDGSWRPVAPIIMEIFKRWGVAMPDESVKIYGGEHEVGRVVPSLD</sequence>
<dbReference type="OrthoDB" id="9780674at2"/>
<accession>A0A249KAM7</accession>
<dbReference type="PANTHER" id="PTHR42110">
    <property type="entry name" value="L-ASPARAGINASE, PUTATIVE (AFU_ORTHOLOGUE AFUA_3G11890)-RELATED"/>
    <property type="match status" value="1"/>
</dbReference>
<reference evidence="1 2" key="1">
    <citation type="submission" date="2016-07" db="EMBL/GenBank/DDBJ databases">
        <title>High microdiversification within the ubiquitous acI lineage of Actinobacteria.</title>
        <authorList>
            <person name="Neuenschwander S.M."/>
            <person name="Salcher M."/>
            <person name="Ghai R."/>
            <person name="Pernthaler J."/>
        </authorList>
    </citation>
    <scope>NUCLEOTIDE SEQUENCE [LARGE SCALE GENOMIC DNA]</scope>
    <source>
        <strain evidence="1">MMS-21-160</strain>
    </source>
</reference>
<evidence type="ECO:0000313" key="2">
    <source>
        <dbReference type="Proteomes" id="UP000217171"/>
    </source>
</evidence>
<dbReference type="AlphaFoldDB" id="A0A249KAM7"/>